<evidence type="ECO:0000256" key="2">
    <source>
        <dbReference type="ARBA" id="ARBA00004429"/>
    </source>
</evidence>
<keyword evidence="7 10" id="KW-1133">Transmembrane helix</keyword>
<dbReference type="Gene3D" id="1.25.40.10">
    <property type="entry name" value="Tetratricopeptide repeat domain"/>
    <property type="match status" value="2"/>
</dbReference>
<dbReference type="Pfam" id="PF07219">
    <property type="entry name" value="HemY_N"/>
    <property type="match status" value="1"/>
</dbReference>
<dbReference type="GO" id="GO:0042168">
    <property type="term" value="P:heme metabolic process"/>
    <property type="evidence" value="ECO:0007669"/>
    <property type="project" value="InterPro"/>
</dbReference>
<evidence type="ECO:0000256" key="9">
    <source>
        <dbReference type="ARBA" id="ARBA00023244"/>
    </source>
</evidence>
<dbReference type="InterPro" id="IPR010817">
    <property type="entry name" value="HemY_N"/>
</dbReference>
<evidence type="ECO:0000256" key="3">
    <source>
        <dbReference type="ARBA" id="ARBA00004744"/>
    </source>
</evidence>
<evidence type="ECO:0000256" key="8">
    <source>
        <dbReference type="ARBA" id="ARBA00023136"/>
    </source>
</evidence>
<evidence type="ECO:0000256" key="10">
    <source>
        <dbReference type="SAM" id="Phobius"/>
    </source>
</evidence>
<dbReference type="GO" id="GO:0005886">
    <property type="term" value="C:plasma membrane"/>
    <property type="evidence" value="ECO:0007669"/>
    <property type="project" value="UniProtKB-SubCell"/>
</dbReference>
<evidence type="ECO:0000313" key="12">
    <source>
        <dbReference type="EMBL" id="SNR81643.1"/>
    </source>
</evidence>
<dbReference type="InterPro" id="IPR005254">
    <property type="entry name" value="Heme_biosyn_assoc_TPR_pro"/>
</dbReference>
<keyword evidence="13" id="KW-1185">Reference proteome</keyword>
<evidence type="ECO:0000256" key="1">
    <source>
        <dbReference type="ARBA" id="ARBA00002962"/>
    </source>
</evidence>
<evidence type="ECO:0000256" key="7">
    <source>
        <dbReference type="ARBA" id="ARBA00022989"/>
    </source>
</evidence>
<protein>
    <submittedName>
        <fullName evidence="12">HemY protein</fullName>
    </submittedName>
</protein>
<keyword evidence="6 10" id="KW-0812">Transmembrane</keyword>
<gene>
    <name evidence="12" type="ORF">SAMN05192560_1257</name>
</gene>
<proteinExistence type="predicted"/>
<sequence>MRTLIWILLILALAIGGSLLAGNNTGYVLIVRPPYRFELSLNLLIILVVLAFASLHLILRFINYARDLPANVLAYRENRRIRKGHAALLESLHAMSQGRYQLAQKAAAKALELGEDPSLTTLLAARAAHKLKHKGQRDYYLAEAERLAPDATVARLLLTAELMLDDRMYSQTLDVLQQIEKLEPRFVPAMNLELKAQLRLNNWEQVLVLLQQIEKHGGMESWQAREIRHQAHQHLFERHSRDLNALTAYWKKVPEDDRLNGRIASAAADAFIALNAGNQAQEVLEMSLTKQWNSELAGKLGDCISTSPQKQLQQAEHWLLSHEEDAPLLLSLGKMCMRLNLWGKAQSYLEASISMASSAEAHLTLARLFDNRNESEDANRHYRMSLELCREQNG</sequence>
<evidence type="ECO:0000259" key="11">
    <source>
        <dbReference type="Pfam" id="PF07219"/>
    </source>
</evidence>
<reference evidence="13" key="1">
    <citation type="submission" date="2017-06" db="EMBL/GenBank/DDBJ databases">
        <authorList>
            <person name="Varghese N."/>
            <person name="Submissions S."/>
        </authorList>
    </citation>
    <scope>NUCLEOTIDE SEQUENCE [LARGE SCALE GENOMIC DNA]</scope>
    <source>
        <strain evidence="13">Ca-68</strain>
    </source>
</reference>
<organism evidence="12 13">
    <name type="scientific">Methylobacillus rhizosphaerae</name>
    <dbReference type="NCBI Taxonomy" id="551994"/>
    <lineage>
        <taxon>Bacteria</taxon>
        <taxon>Pseudomonadati</taxon>
        <taxon>Pseudomonadota</taxon>
        <taxon>Betaproteobacteria</taxon>
        <taxon>Nitrosomonadales</taxon>
        <taxon>Methylophilaceae</taxon>
        <taxon>Methylobacillus</taxon>
    </lineage>
</organism>
<dbReference type="InterPro" id="IPR011990">
    <property type="entry name" value="TPR-like_helical_dom_sf"/>
</dbReference>
<evidence type="ECO:0000256" key="5">
    <source>
        <dbReference type="ARBA" id="ARBA00022519"/>
    </source>
</evidence>
<evidence type="ECO:0000313" key="13">
    <source>
        <dbReference type="Proteomes" id="UP000198305"/>
    </source>
</evidence>
<dbReference type="Proteomes" id="UP000198305">
    <property type="component" value="Unassembled WGS sequence"/>
</dbReference>
<comment type="pathway">
    <text evidence="3">Porphyrin-containing compound metabolism; protoheme biosynthesis.</text>
</comment>
<dbReference type="SUPFAM" id="SSF48452">
    <property type="entry name" value="TPR-like"/>
    <property type="match status" value="2"/>
</dbReference>
<evidence type="ECO:0000256" key="6">
    <source>
        <dbReference type="ARBA" id="ARBA00022692"/>
    </source>
</evidence>
<dbReference type="OrthoDB" id="7053339at2"/>
<dbReference type="NCBIfam" id="TIGR00540">
    <property type="entry name" value="TPR_hemY_coli"/>
    <property type="match status" value="1"/>
</dbReference>
<dbReference type="GO" id="GO:0006779">
    <property type="term" value="P:porphyrin-containing compound biosynthetic process"/>
    <property type="evidence" value="ECO:0007669"/>
    <property type="project" value="UniProtKB-KW"/>
</dbReference>
<dbReference type="AlphaFoldDB" id="A0A238ZG11"/>
<keyword evidence="9" id="KW-0627">Porphyrin biosynthesis</keyword>
<name>A0A238ZG11_9PROT</name>
<comment type="subcellular location">
    <subcellularLocation>
        <location evidence="2">Cell inner membrane</location>
        <topology evidence="2">Multi-pass membrane protein</topology>
    </subcellularLocation>
</comment>
<dbReference type="UniPathway" id="UPA00252"/>
<accession>A0A238ZG11</accession>
<dbReference type="RefSeq" id="WP_089375360.1">
    <property type="nucleotide sequence ID" value="NZ_FZOA01000004.1"/>
</dbReference>
<keyword evidence="8 10" id="KW-0472">Membrane</keyword>
<feature type="domain" description="HemY N-terminal" evidence="11">
    <location>
        <begin position="26"/>
        <end position="130"/>
    </location>
</feature>
<keyword evidence="4" id="KW-1003">Cell membrane</keyword>
<feature type="transmembrane region" description="Helical" evidence="10">
    <location>
        <begin position="37"/>
        <end position="59"/>
    </location>
</feature>
<keyword evidence="5" id="KW-0997">Cell inner membrane</keyword>
<comment type="function">
    <text evidence="1">Involved in a late step of protoheme IX synthesis.</text>
</comment>
<evidence type="ECO:0000256" key="4">
    <source>
        <dbReference type="ARBA" id="ARBA00022475"/>
    </source>
</evidence>
<dbReference type="EMBL" id="FZOA01000004">
    <property type="protein sequence ID" value="SNR81643.1"/>
    <property type="molecule type" value="Genomic_DNA"/>
</dbReference>